<reference evidence="3" key="1">
    <citation type="journal article" date="2019" name="Int. J. Syst. Evol. Microbiol.">
        <title>The Global Catalogue of Microorganisms (GCM) 10K type strain sequencing project: providing services to taxonomists for standard genome sequencing and annotation.</title>
        <authorList>
            <consortium name="The Broad Institute Genomics Platform"/>
            <consortium name="The Broad Institute Genome Sequencing Center for Infectious Disease"/>
            <person name="Wu L."/>
            <person name="Ma J."/>
        </authorList>
    </citation>
    <scope>NUCLEOTIDE SEQUENCE [LARGE SCALE GENOMIC DNA]</scope>
    <source>
        <strain evidence="3">JCM 30331</strain>
    </source>
</reference>
<feature type="domain" description="HD-GYP" evidence="1">
    <location>
        <begin position="1"/>
        <end position="56"/>
    </location>
</feature>
<sequence>MCDALTGERPCRPAWTQAQEVSELTAQCGRQFNAAVVNGFACVITSGLHTEASRESADAGTAGFSPLARVPRPYIGQGQKINTTRIPNAA</sequence>
<protein>
    <recommendedName>
        <fullName evidence="1">HD-GYP domain-containing protein</fullName>
    </recommendedName>
</protein>
<accession>A0ABQ2EZA6</accession>
<evidence type="ECO:0000313" key="2">
    <source>
        <dbReference type="EMBL" id="GGK33645.1"/>
    </source>
</evidence>
<organism evidence="2 3">
    <name type="scientific">Deinococcus malanensis</name>
    <dbReference type="NCBI Taxonomy" id="1706855"/>
    <lineage>
        <taxon>Bacteria</taxon>
        <taxon>Thermotogati</taxon>
        <taxon>Deinococcota</taxon>
        <taxon>Deinococci</taxon>
        <taxon>Deinococcales</taxon>
        <taxon>Deinococcaceae</taxon>
        <taxon>Deinococcus</taxon>
    </lineage>
</organism>
<evidence type="ECO:0000259" key="1">
    <source>
        <dbReference type="PROSITE" id="PS51832"/>
    </source>
</evidence>
<evidence type="ECO:0000313" key="3">
    <source>
        <dbReference type="Proteomes" id="UP000647587"/>
    </source>
</evidence>
<keyword evidence="3" id="KW-1185">Reference proteome</keyword>
<dbReference type="PROSITE" id="PS51832">
    <property type="entry name" value="HD_GYP"/>
    <property type="match status" value="1"/>
</dbReference>
<name>A0ABQ2EZA6_9DEIO</name>
<dbReference type="EMBL" id="BMPP01000013">
    <property type="protein sequence ID" value="GGK33645.1"/>
    <property type="molecule type" value="Genomic_DNA"/>
</dbReference>
<comment type="caution">
    <text evidence="2">The sequence shown here is derived from an EMBL/GenBank/DDBJ whole genome shotgun (WGS) entry which is preliminary data.</text>
</comment>
<proteinExistence type="predicted"/>
<dbReference type="Proteomes" id="UP000647587">
    <property type="component" value="Unassembled WGS sequence"/>
</dbReference>
<gene>
    <name evidence="2" type="ORF">GCM10008955_29630</name>
</gene>
<dbReference type="InterPro" id="IPR037522">
    <property type="entry name" value="HD_GYP_dom"/>
</dbReference>